<gene>
    <name evidence="14" type="ORF">MHI_LOCUS495947</name>
</gene>
<reference evidence="14" key="1">
    <citation type="submission" date="2020-07" db="EMBL/GenBank/DDBJ databases">
        <authorList>
            <person name="Nazaruddin N."/>
        </authorList>
    </citation>
    <scope>NUCLEOTIDE SEQUENCE</scope>
</reference>
<proteinExistence type="inferred from homology"/>
<keyword evidence="13" id="KW-1133">Transmembrane helix</keyword>
<dbReference type="InterPro" id="IPR017972">
    <property type="entry name" value="Cyt_P450_CS"/>
</dbReference>
<keyword evidence="10" id="KW-0408">Iron</keyword>
<organism evidence="14 15">
    <name type="scientific">Heterotrigona itama</name>
    <dbReference type="NCBI Taxonomy" id="395501"/>
    <lineage>
        <taxon>Eukaryota</taxon>
        <taxon>Metazoa</taxon>
        <taxon>Ecdysozoa</taxon>
        <taxon>Arthropoda</taxon>
        <taxon>Hexapoda</taxon>
        <taxon>Insecta</taxon>
        <taxon>Pterygota</taxon>
        <taxon>Neoptera</taxon>
        <taxon>Endopterygota</taxon>
        <taxon>Hymenoptera</taxon>
        <taxon>Apocrita</taxon>
        <taxon>Aculeata</taxon>
        <taxon>Apoidea</taxon>
        <taxon>Anthophila</taxon>
        <taxon>Apidae</taxon>
        <taxon>Heterotrigona</taxon>
    </lineage>
</organism>
<dbReference type="PROSITE" id="PS00086">
    <property type="entry name" value="CYTOCHROME_P450"/>
    <property type="match status" value="2"/>
</dbReference>
<evidence type="ECO:0000256" key="9">
    <source>
        <dbReference type="ARBA" id="ARBA00023002"/>
    </source>
</evidence>
<evidence type="ECO:0000256" key="3">
    <source>
        <dbReference type="ARBA" id="ARBA00004406"/>
    </source>
</evidence>
<dbReference type="EMBL" id="CAJDYZ010007961">
    <property type="protein sequence ID" value="CAD1474802.1"/>
    <property type="molecule type" value="Genomic_DNA"/>
</dbReference>
<keyword evidence="7" id="KW-0256">Endoplasmic reticulum</keyword>
<keyword evidence="8" id="KW-0492">Microsome</keyword>
<dbReference type="PANTHER" id="PTHR24292">
    <property type="entry name" value="CYTOCHROME P450"/>
    <property type="match status" value="1"/>
</dbReference>
<evidence type="ECO:0000313" key="15">
    <source>
        <dbReference type="Proteomes" id="UP000752696"/>
    </source>
</evidence>
<dbReference type="GO" id="GO:0005506">
    <property type="term" value="F:iron ion binding"/>
    <property type="evidence" value="ECO:0007669"/>
    <property type="project" value="InterPro"/>
</dbReference>
<comment type="cofactor">
    <cofactor evidence="1">
        <name>heme</name>
        <dbReference type="ChEBI" id="CHEBI:30413"/>
    </cofactor>
</comment>
<evidence type="ECO:0000256" key="12">
    <source>
        <dbReference type="ARBA" id="ARBA00023136"/>
    </source>
</evidence>
<evidence type="ECO:0000256" key="1">
    <source>
        <dbReference type="ARBA" id="ARBA00001971"/>
    </source>
</evidence>
<dbReference type="GO" id="GO:0004497">
    <property type="term" value="F:monooxygenase activity"/>
    <property type="evidence" value="ECO:0007669"/>
    <property type="project" value="UniProtKB-KW"/>
</dbReference>
<evidence type="ECO:0000256" key="7">
    <source>
        <dbReference type="ARBA" id="ARBA00022824"/>
    </source>
</evidence>
<keyword evidence="11" id="KW-0503">Monooxygenase</keyword>
<dbReference type="FunFam" id="1.10.630.10:FF:000042">
    <property type="entry name" value="Cytochrome P450"/>
    <property type="match status" value="1"/>
</dbReference>
<name>A0A6V7H6D6_9HYME</name>
<accession>A0A6V7H6D6</accession>
<evidence type="ECO:0008006" key="16">
    <source>
        <dbReference type="Google" id="ProtNLM"/>
    </source>
</evidence>
<dbReference type="GO" id="GO:0005789">
    <property type="term" value="C:endoplasmic reticulum membrane"/>
    <property type="evidence" value="ECO:0007669"/>
    <property type="project" value="UniProtKB-SubCell"/>
</dbReference>
<keyword evidence="9" id="KW-0560">Oxidoreductase</keyword>
<evidence type="ECO:0000256" key="4">
    <source>
        <dbReference type="ARBA" id="ARBA00010617"/>
    </source>
</evidence>
<evidence type="ECO:0000256" key="10">
    <source>
        <dbReference type="ARBA" id="ARBA00023004"/>
    </source>
</evidence>
<feature type="non-terminal residue" evidence="14">
    <location>
        <position position="1"/>
    </location>
</feature>
<dbReference type="PRINTS" id="PR00463">
    <property type="entry name" value="EP450I"/>
</dbReference>
<keyword evidence="5" id="KW-0349">Heme</keyword>
<dbReference type="Gene3D" id="1.10.630.10">
    <property type="entry name" value="Cytochrome P450"/>
    <property type="match status" value="2"/>
</dbReference>
<dbReference type="InterPro" id="IPR002401">
    <property type="entry name" value="Cyt_P450_E_grp-I"/>
</dbReference>
<comment type="caution">
    <text evidence="14">The sequence shown here is derived from an EMBL/GenBank/DDBJ whole genome shotgun (WGS) entry which is preliminary data.</text>
</comment>
<evidence type="ECO:0000313" key="14">
    <source>
        <dbReference type="EMBL" id="CAD1474802.1"/>
    </source>
</evidence>
<dbReference type="CDD" id="cd11056">
    <property type="entry name" value="CYP6-like"/>
    <property type="match status" value="1"/>
</dbReference>
<dbReference type="InterPro" id="IPR050476">
    <property type="entry name" value="Insect_CytP450_Detox"/>
</dbReference>
<evidence type="ECO:0000256" key="8">
    <source>
        <dbReference type="ARBA" id="ARBA00022848"/>
    </source>
</evidence>
<evidence type="ECO:0000256" key="13">
    <source>
        <dbReference type="SAM" id="Phobius"/>
    </source>
</evidence>
<dbReference type="InterPro" id="IPR036396">
    <property type="entry name" value="Cyt_P450_sf"/>
</dbReference>
<keyword evidence="15" id="KW-1185">Reference proteome</keyword>
<dbReference type="PANTHER" id="PTHR24292:SF54">
    <property type="entry name" value="CYP9F3-RELATED"/>
    <property type="match status" value="1"/>
</dbReference>
<keyword evidence="6" id="KW-0479">Metal-binding</keyword>
<dbReference type="OrthoDB" id="2789670at2759"/>
<evidence type="ECO:0000256" key="6">
    <source>
        <dbReference type="ARBA" id="ARBA00022723"/>
    </source>
</evidence>
<dbReference type="PRINTS" id="PR00385">
    <property type="entry name" value="P450"/>
</dbReference>
<evidence type="ECO:0000256" key="2">
    <source>
        <dbReference type="ARBA" id="ARBA00004174"/>
    </source>
</evidence>
<dbReference type="GO" id="GO:0016705">
    <property type="term" value="F:oxidoreductase activity, acting on paired donors, with incorporation or reduction of molecular oxygen"/>
    <property type="evidence" value="ECO:0007669"/>
    <property type="project" value="InterPro"/>
</dbReference>
<dbReference type="SUPFAM" id="SSF48264">
    <property type="entry name" value="Cytochrome P450"/>
    <property type="match status" value="2"/>
</dbReference>
<feature type="transmembrane region" description="Helical" evidence="13">
    <location>
        <begin position="203"/>
        <end position="227"/>
    </location>
</feature>
<comment type="subcellular location">
    <subcellularLocation>
        <location evidence="3">Endoplasmic reticulum membrane</location>
        <topology evidence="3">Peripheral membrane protein</topology>
    </subcellularLocation>
    <subcellularLocation>
        <location evidence="2">Microsome membrane</location>
        <topology evidence="2">Peripheral membrane protein</topology>
    </subcellularLocation>
</comment>
<sequence length="716" mass="83138">MTNALYELALNPDIQDKLRQEIKEHLAKHNGEFKYENMKDMKYLDKVYKETLRKYPPGGLVPRRALCPYTFRDTKLTIPKRLMLWIPIFAIHRDPDNYPNPDVFNPENFSDEAIEARHPMTFLPFGGGPRNCIGGRFADCQTKVGLVTILRKYKVNACEKTMIPYEFEPTGFLLGPKGGIYLRLTKLEVSGIIYCLNYQSFKYIGGIMVGYFEILCGVVALFLAFYYYSVSAFDFWKSRGVRGPKPVFFFGNTIDVMFARIPIAYYIKSLYEEYKNEPMVGLYMRRSPVLILKDPELIKDVMIKDFVKFSDRGFTVHERTEPLSLHLFNLEPKRWRPLRSKLTPMFTSGKLKDMFGLILECADHFEKYLDKLTAMDEPADFREVTAKYTTDVIGSCAFGIEMSSMSDKDSEFRKVGREIFGTSLENVIRLKMRVYAPKLYDWLGYIVPDRRLAPFFTKLVTDTMRYRKEHDIYRPDFIHMLMQLKEHPEKLMELNRYLAELTDSLITAQAFVFFAAGFETSSSTMSNALYELALNQEIQEKLRDEIKSNLSKHGGELKYEHVKDMEYLDKVFKGTYQTLRKYPPGPLVPRRSTSDYTFTDTKVSIPKDLLIWIPVYAIHRDPDIYPNPDVFNPENFNEDAIQARHPMTYLPFGDGPRNCIGARFAVYQTKVGLITILRKYKVVTCEKTMIPYQIDSSAFLLAPKGGIYLKLQKLNP</sequence>
<dbReference type="InterPro" id="IPR001128">
    <property type="entry name" value="Cyt_P450"/>
</dbReference>
<keyword evidence="12 13" id="KW-0472">Membrane</keyword>
<dbReference type="GO" id="GO:0020037">
    <property type="term" value="F:heme binding"/>
    <property type="evidence" value="ECO:0007669"/>
    <property type="project" value="InterPro"/>
</dbReference>
<evidence type="ECO:0000256" key="11">
    <source>
        <dbReference type="ARBA" id="ARBA00023033"/>
    </source>
</evidence>
<keyword evidence="13" id="KW-0812">Transmembrane</keyword>
<evidence type="ECO:0000256" key="5">
    <source>
        <dbReference type="ARBA" id="ARBA00022617"/>
    </source>
</evidence>
<dbReference type="Proteomes" id="UP000752696">
    <property type="component" value="Unassembled WGS sequence"/>
</dbReference>
<protein>
    <recommendedName>
        <fullName evidence="16">Cytochrome P450</fullName>
    </recommendedName>
</protein>
<comment type="similarity">
    <text evidence="4">Belongs to the cytochrome P450 family.</text>
</comment>
<dbReference type="AlphaFoldDB" id="A0A6V7H6D6"/>
<dbReference type="Pfam" id="PF00067">
    <property type="entry name" value="p450"/>
    <property type="match status" value="2"/>
</dbReference>